<sequence>MTPANRRTIKFLGRDTVGGDPSVRVRQGMVHVLEDLYVFAQLTVEDILRSGGFVRGLSRKDLAADLERIYAWFPRLKTKCKTQAGLTSGGEQQMVAIGHALMTRPTLVLLDEPSMGLAPIIVQEIFDIVAQLNRDEQVSFPIAEQNINVALKYASQAYVLDTGRVVLSGATDELLARGDLHDFYLGKQ</sequence>
<evidence type="ECO:0000313" key="2">
    <source>
        <dbReference type="Proteomes" id="UP000589818"/>
    </source>
</evidence>
<keyword evidence="1" id="KW-0547">Nucleotide-binding</keyword>
<keyword evidence="1" id="KW-0067">ATP-binding</keyword>
<organism evidence="1 2">
    <name type="scientific">Pseudomonas umsongensis</name>
    <dbReference type="NCBI Taxonomy" id="198618"/>
    <lineage>
        <taxon>Bacteria</taxon>
        <taxon>Pseudomonadati</taxon>
        <taxon>Pseudomonadota</taxon>
        <taxon>Gammaproteobacteria</taxon>
        <taxon>Pseudomonadales</taxon>
        <taxon>Pseudomonadaceae</taxon>
        <taxon>Pseudomonas</taxon>
    </lineage>
</organism>
<dbReference type="Proteomes" id="UP000589818">
    <property type="component" value="Unassembled WGS sequence"/>
</dbReference>
<name>A0ACC5MDY0_9PSED</name>
<protein>
    <submittedName>
        <fullName evidence="1">Branched-chain amino acid transport system ATP-binding protein</fullName>
    </submittedName>
</protein>
<accession>A0ACC5MDY0</accession>
<dbReference type="EMBL" id="JACHVR010000001">
    <property type="protein sequence ID" value="MBB2886806.1"/>
    <property type="molecule type" value="Genomic_DNA"/>
</dbReference>
<evidence type="ECO:0000313" key="1">
    <source>
        <dbReference type="EMBL" id="MBB2886806.1"/>
    </source>
</evidence>
<keyword evidence="2" id="KW-1185">Reference proteome</keyword>
<comment type="caution">
    <text evidence="1">The sequence shown here is derived from an EMBL/GenBank/DDBJ whole genome shotgun (WGS) entry which is preliminary data.</text>
</comment>
<gene>
    <name evidence="1" type="ORF">FHR69_002672</name>
</gene>
<reference evidence="1" key="1">
    <citation type="submission" date="2020-08" db="EMBL/GenBank/DDBJ databases">
        <title>Plant associated metagenomes--Microbial community diversity and host control of community assembly across model and emerging plant ecological genomics systems.</title>
        <authorList>
            <person name="Dangl J."/>
        </authorList>
    </citation>
    <scope>NUCLEOTIDE SEQUENCE</scope>
    <source>
        <strain evidence="1">KD5</strain>
    </source>
</reference>
<proteinExistence type="predicted"/>